<dbReference type="CDD" id="cd00198">
    <property type="entry name" value="vWFA"/>
    <property type="match status" value="1"/>
</dbReference>
<keyword evidence="4" id="KW-0175">Coiled coil</keyword>
<dbReference type="InterPro" id="IPR026444">
    <property type="entry name" value="Secre_tail"/>
</dbReference>
<dbReference type="InterPro" id="IPR056861">
    <property type="entry name" value="HMCN1-like_VWA"/>
</dbReference>
<proteinExistence type="predicted"/>
<organism evidence="6 7">
    <name type="scientific">Flavobacterium stagni</name>
    <dbReference type="NCBI Taxonomy" id="2506421"/>
    <lineage>
        <taxon>Bacteria</taxon>
        <taxon>Pseudomonadati</taxon>
        <taxon>Bacteroidota</taxon>
        <taxon>Flavobacteriia</taxon>
        <taxon>Flavobacteriales</taxon>
        <taxon>Flavobacteriaceae</taxon>
        <taxon>Flavobacterium</taxon>
    </lineage>
</organism>
<evidence type="ECO:0000256" key="4">
    <source>
        <dbReference type="SAM" id="Coils"/>
    </source>
</evidence>
<evidence type="ECO:0000256" key="1">
    <source>
        <dbReference type="ARBA" id="ARBA00004613"/>
    </source>
</evidence>
<evidence type="ECO:0000256" key="2">
    <source>
        <dbReference type="ARBA" id="ARBA00022525"/>
    </source>
</evidence>
<dbReference type="Proteomes" id="UP000289857">
    <property type="component" value="Unassembled WGS sequence"/>
</dbReference>
<dbReference type="InterPro" id="IPR008969">
    <property type="entry name" value="CarboxyPept-like_regulatory"/>
</dbReference>
<dbReference type="PROSITE" id="PS50234">
    <property type="entry name" value="VWFA"/>
    <property type="match status" value="1"/>
</dbReference>
<dbReference type="GO" id="GO:0005737">
    <property type="term" value="C:cytoplasm"/>
    <property type="evidence" value="ECO:0007669"/>
    <property type="project" value="TreeGrafter"/>
</dbReference>
<dbReference type="EMBL" id="SBKN01000003">
    <property type="protein sequence ID" value="RXR22878.1"/>
    <property type="molecule type" value="Genomic_DNA"/>
</dbReference>
<dbReference type="SUPFAM" id="SSF53300">
    <property type="entry name" value="vWA-like"/>
    <property type="match status" value="1"/>
</dbReference>
<evidence type="ECO:0000313" key="7">
    <source>
        <dbReference type="Proteomes" id="UP000289857"/>
    </source>
</evidence>
<dbReference type="Pfam" id="PF18962">
    <property type="entry name" value="Por_Secre_tail"/>
    <property type="match status" value="1"/>
</dbReference>
<dbReference type="Pfam" id="PF13715">
    <property type="entry name" value="CarbopepD_reg_2"/>
    <property type="match status" value="1"/>
</dbReference>
<dbReference type="InterPro" id="IPR036465">
    <property type="entry name" value="vWFA_dom_sf"/>
</dbReference>
<keyword evidence="7" id="KW-1185">Reference proteome</keyword>
<evidence type="ECO:0000313" key="6">
    <source>
        <dbReference type="EMBL" id="RXR22878.1"/>
    </source>
</evidence>
<evidence type="ECO:0000256" key="3">
    <source>
        <dbReference type="ARBA" id="ARBA00022729"/>
    </source>
</evidence>
<dbReference type="OrthoDB" id="9805121at2"/>
<protein>
    <submittedName>
        <fullName evidence="6">T9SS type A sorting domain-containing protein</fullName>
    </submittedName>
</protein>
<dbReference type="Gene3D" id="3.40.50.410">
    <property type="entry name" value="von Willebrand factor, type A domain"/>
    <property type="match status" value="1"/>
</dbReference>
<dbReference type="GO" id="GO:0004674">
    <property type="term" value="F:protein serine/threonine kinase activity"/>
    <property type="evidence" value="ECO:0007669"/>
    <property type="project" value="TreeGrafter"/>
</dbReference>
<gene>
    <name evidence="6" type="ORF">EQG61_06505</name>
</gene>
<feature type="coiled-coil region" evidence="4">
    <location>
        <begin position="109"/>
        <end position="140"/>
    </location>
</feature>
<dbReference type="InterPro" id="IPR052969">
    <property type="entry name" value="Thr-specific_kinase-like"/>
</dbReference>
<dbReference type="PANTHER" id="PTHR47763:SF1">
    <property type="entry name" value="DUF659 DOMAIN-CONTAINING PROTEIN"/>
    <property type="match status" value="1"/>
</dbReference>
<dbReference type="NCBIfam" id="TIGR04183">
    <property type="entry name" value="Por_Secre_tail"/>
    <property type="match status" value="1"/>
</dbReference>
<dbReference type="Pfam" id="PF25106">
    <property type="entry name" value="VWA_4"/>
    <property type="match status" value="1"/>
</dbReference>
<dbReference type="InterPro" id="IPR002035">
    <property type="entry name" value="VWF_A"/>
</dbReference>
<name>A0A4Q1K963_9FLAO</name>
<comment type="caution">
    <text evidence="6">The sequence shown here is derived from an EMBL/GenBank/DDBJ whole genome shotgun (WGS) entry which is preliminary data.</text>
</comment>
<dbReference type="SUPFAM" id="SSF49464">
    <property type="entry name" value="Carboxypeptidase regulatory domain-like"/>
    <property type="match status" value="1"/>
</dbReference>
<keyword evidence="2" id="KW-0964">Secreted</keyword>
<keyword evidence="3" id="KW-0732">Signal</keyword>
<comment type="subcellular location">
    <subcellularLocation>
        <location evidence="1">Secreted</location>
    </subcellularLocation>
</comment>
<reference evidence="7" key="1">
    <citation type="submission" date="2019-01" db="EMBL/GenBank/DDBJ databases">
        <title>Cytophagaceae bacterium strain CAR-16.</title>
        <authorList>
            <person name="Chen W.-M."/>
        </authorList>
    </citation>
    <scope>NUCLEOTIDE SEQUENCE [LARGE SCALE GENOMIC DNA]</scope>
    <source>
        <strain evidence="7">WWJ-16</strain>
    </source>
</reference>
<dbReference type="AlphaFoldDB" id="A0A4Q1K963"/>
<accession>A0A4Q1K963</accession>
<feature type="domain" description="VWFA" evidence="5">
    <location>
        <begin position="417"/>
        <end position="616"/>
    </location>
</feature>
<sequence>MGSLLKRDIMKPFPTLSLAKISVCLILFLCQFSFGQTIRGKIESSNPDAIASLEIYNLTNNHATLTSKEGTFEIKGDLGNSLQFYYEGEKYIVNVSNTHFCSIKIDKLVKEREQDARKSEKKAAQKNKRANRKYKRYNKKPLALITNDHERYKNPYKNSVIGRITDKHDALPLVTVQIKGKTITAQTDLDGYFGIDAKIGDILLIQYIGYETSEIKVTHPIMNFVLQENTMTLSEVVVTSYSPTVKRKMTSSVERITVSESVVSDKEMLSAAAPSTSGSSSTGPKAGQLTATEVNDFSHYTYWQGLTESELNQWKNYWKICPTQRYSLVIKNDKGFPIVSKKVFLKSGETTLWVSRTDNTGRAELWNTPETTSINAGSGLQITDEKGTVLVANAKEFHEGINSYSYATDCTSKVKINIGFMIDATGSMGDEISYLQSELYDVIEKTKQHLPESEVKMSSLFYRDTSDDYVVKNFDFTANIPNVIDFIKNQNAGGGGDYPEAVIEGLDNAIHQMSWEDDATSKLLFVVLDAPPHYSETNVKKLHELGRQAAEKGIRIIPLAASGIDKSTEYLMRALALETNGTYLTLTNHSGIGDNHIAPSAESTKVEMLNELLLRIIQQFGAVNRCDQKEEDFAQNSILNEQSAKDKSITFTYAPNPTTDLVTIRIDVPAHEVFLFDTTGKLIFYKTDKATEYTLDLTGLPNAVYYLKVATEEKIFYGKIIKRS</sequence>
<dbReference type="SMART" id="SM00327">
    <property type="entry name" value="VWA"/>
    <property type="match status" value="1"/>
</dbReference>
<dbReference type="PANTHER" id="PTHR47763">
    <property type="entry name" value="ALPHA-PROTEIN KINASE VWKA"/>
    <property type="match status" value="1"/>
</dbReference>
<evidence type="ECO:0000259" key="5">
    <source>
        <dbReference type="PROSITE" id="PS50234"/>
    </source>
</evidence>